<name>A0ABS4Z7K4_9ACTN</name>
<keyword evidence="2" id="KW-0805">Transcription regulation</keyword>
<dbReference type="PANTHER" id="PTHR30055:SF234">
    <property type="entry name" value="HTH-TYPE TRANSCRIPTIONAL REGULATOR BETI"/>
    <property type="match status" value="1"/>
</dbReference>
<evidence type="ECO:0000313" key="7">
    <source>
        <dbReference type="EMBL" id="MBP2417022.1"/>
    </source>
</evidence>
<dbReference type="SUPFAM" id="SSF46689">
    <property type="entry name" value="Homeodomain-like"/>
    <property type="match status" value="1"/>
</dbReference>
<reference evidence="7 8" key="1">
    <citation type="submission" date="2021-03" db="EMBL/GenBank/DDBJ databases">
        <title>Sequencing the genomes of 1000 actinobacteria strains.</title>
        <authorList>
            <person name="Klenk H.-P."/>
        </authorList>
    </citation>
    <scope>NUCLEOTIDE SEQUENCE [LARGE SCALE GENOMIC DNA]</scope>
    <source>
        <strain evidence="7 8">DSM 12936</strain>
    </source>
</reference>
<dbReference type="PANTHER" id="PTHR30055">
    <property type="entry name" value="HTH-TYPE TRANSCRIPTIONAL REGULATOR RUTR"/>
    <property type="match status" value="1"/>
</dbReference>
<sequence>MTTTSSAGTRSRPRRADVRAQVVRAAAEAFAAQSYAEVSVSAIAAAAGFTKGAVYSNFGGKPQLFAAVFTALVGGALRDALAAVDTPGSDAPRAVAASLARGVVRGPLPGLLAEFRALAARDPELAAVYSGLRLRQRIELEELLGGVVDRLAVPAGLDLAVAATLLLTTVNSLAVEHATAPEAFPEPLVEAVLAHVMRGILA</sequence>
<keyword evidence="4" id="KW-0804">Transcription</keyword>
<evidence type="ECO:0000256" key="3">
    <source>
        <dbReference type="ARBA" id="ARBA00023125"/>
    </source>
</evidence>
<feature type="domain" description="HTH tetR-type" evidence="6">
    <location>
        <begin position="16"/>
        <end position="76"/>
    </location>
</feature>
<keyword evidence="3 5" id="KW-0238">DNA-binding</keyword>
<dbReference type="Pfam" id="PF13977">
    <property type="entry name" value="TetR_C_6"/>
    <property type="match status" value="1"/>
</dbReference>
<keyword evidence="1" id="KW-0678">Repressor</keyword>
<proteinExistence type="predicted"/>
<protein>
    <submittedName>
        <fullName evidence="7">AcrR family transcriptional regulator</fullName>
    </submittedName>
</protein>
<evidence type="ECO:0000256" key="1">
    <source>
        <dbReference type="ARBA" id="ARBA00022491"/>
    </source>
</evidence>
<dbReference type="InterPro" id="IPR009057">
    <property type="entry name" value="Homeodomain-like_sf"/>
</dbReference>
<dbReference type="InterPro" id="IPR036271">
    <property type="entry name" value="Tet_transcr_reg_TetR-rel_C_sf"/>
</dbReference>
<dbReference type="InterPro" id="IPR039538">
    <property type="entry name" value="BetI_C"/>
</dbReference>
<gene>
    <name evidence="7" type="ORF">JOF54_001944</name>
</gene>
<evidence type="ECO:0000313" key="8">
    <source>
        <dbReference type="Proteomes" id="UP000758168"/>
    </source>
</evidence>
<dbReference type="SUPFAM" id="SSF48498">
    <property type="entry name" value="Tetracyclin repressor-like, C-terminal domain"/>
    <property type="match status" value="1"/>
</dbReference>
<keyword evidence="8" id="KW-1185">Reference proteome</keyword>
<evidence type="ECO:0000259" key="6">
    <source>
        <dbReference type="PROSITE" id="PS50977"/>
    </source>
</evidence>
<evidence type="ECO:0000256" key="4">
    <source>
        <dbReference type="ARBA" id="ARBA00023163"/>
    </source>
</evidence>
<dbReference type="Proteomes" id="UP000758168">
    <property type="component" value="Unassembled WGS sequence"/>
</dbReference>
<feature type="DNA-binding region" description="H-T-H motif" evidence="5">
    <location>
        <begin position="39"/>
        <end position="58"/>
    </location>
</feature>
<accession>A0ABS4Z7K4</accession>
<dbReference type="PROSITE" id="PS50977">
    <property type="entry name" value="HTH_TETR_2"/>
    <property type="match status" value="1"/>
</dbReference>
<organism evidence="7 8">
    <name type="scientific">Microlunatus capsulatus</name>
    <dbReference type="NCBI Taxonomy" id="99117"/>
    <lineage>
        <taxon>Bacteria</taxon>
        <taxon>Bacillati</taxon>
        <taxon>Actinomycetota</taxon>
        <taxon>Actinomycetes</taxon>
        <taxon>Propionibacteriales</taxon>
        <taxon>Propionibacteriaceae</taxon>
        <taxon>Microlunatus</taxon>
    </lineage>
</organism>
<dbReference type="EMBL" id="JAGIOB010000001">
    <property type="protein sequence ID" value="MBP2417022.1"/>
    <property type="molecule type" value="Genomic_DNA"/>
</dbReference>
<comment type="caution">
    <text evidence="7">The sequence shown here is derived from an EMBL/GenBank/DDBJ whole genome shotgun (WGS) entry which is preliminary data.</text>
</comment>
<dbReference type="RefSeq" id="WP_210055171.1">
    <property type="nucleotide sequence ID" value="NZ_BAAAMH010000004.1"/>
</dbReference>
<dbReference type="Gene3D" id="1.10.357.10">
    <property type="entry name" value="Tetracycline Repressor, domain 2"/>
    <property type="match status" value="1"/>
</dbReference>
<evidence type="ECO:0000256" key="5">
    <source>
        <dbReference type="PROSITE-ProRule" id="PRU00335"/>
    </source>
</evidence>
<dbReference type="Pfam" id="PF00440">
    <property type="entry name" value="TetR_N"/>
    <property type="match status" value="1"/>
</dbReference>
<dbReference type="PRINTS" id="PR00455">
    <property type="entry name" value="HTHTETR"/>
</dbReference>
<dbReference type="InterPro" id="IPR050109">
    <property type="entry name" value="HTH-type_TetR-like_transc_reg"/>
</dbReference>
<evidence type="ECO:0000256" key="2">
    <source>
        <dbReference type="ARBA" id="ARBA00023015"/>
    </source>
</evidence>
<dbReference type="InterPro" id="IPR001647">
    <property type="entry name" value="HTH_TetR"/>
</dbReference>